<dbReference type="NCBIfam" id="TIGR02207">
    <property type="entry name" value="lipid_A_htrB"/>
    <property type="match status" value="1"/>
</dbReference>
<evidence type="ECO:0000256" key="6">
    <source>
        <dbReference type="ARBA" id="ARBA00022989"/>
    </source>
</evidence>
<evidence type="ECO:0000256" key="4">
    <source>
        <dbReference type="ARBA" id="ARBA00022692"/>
    </source>
</evidence>
<evidence type="ECO:0000313" key="11">
    <source>
        <dbReference type="Proteomes" id="UP000276634"/>
    </source>
</evidence>
<dbReference type="CDD" id="cd07984">
    <property type="entry name" value="LPLAT_LABLAT-like"/>
    <property type="match status" value="1"/>
</dbReference>
<keyword evidence="8 9" id="KW-0012">Acyltransferase</keyword>
<dbReference type="Pfam" id="PF03279">
    <property type="entry name" value="Lip_A_acyltrans"/>
    <property type="match status" value="1"/>
</dbReference>
<dbReference type="UniPathway" id="UPA00360">
    <property type="reaction ID" value="UER00485"/>
</dbReference>
<comment type="pathway">
    <text evidence="9">Glycolipid biosynthesis; KDO(2)-lipid A biosynthesis; KDO(2)-lipid A from CMP-3-deoxy-D-manno-octulosonate and lipid IV(A): step 3/4.</text>
</comment>
<keyword evidence="7 9" id="KW-0472">Membrane</keyword>
<keyword evidence="5 9" id="KW-0448">Lipopolysaccharide biosynthesis</keyword>
<evidence type="ECO:0000256" key="5">
    <source>
        <dbReference type="ARBA" id="ARBA00022985"/>
    </source>
</evidence>
<dbReference type="InterPro" id="IPR004960">
    <property type="entry name" value="LipA_acyltrans"/>
</dbReference>
<evidence type="ECO:0000256" key="1">
    <source>
        <dbReference type="ARBA" id="ARBA00022475"/>
    </source>
</evidence>
<keyword evidence="11" id="KW-1185">Reference proteome</keyword>
<protein>
    <recommendedName>
        <fullName evidence="9">Lipid A biosynthesis acyltransferase</fullName>
        <ecNumber evidence="9">2.3.1.241</ecNumber>
    </recommendedName>
    <alternativeName>
        <fullName evidence="9">Kdo(2)-lipid IV(A) acyltransferase</fullName>
    </alternativeName>
</protein>
<organism evidence="10 11">
    <name type="scientific">Inmirania thermothiophila</name>
    <dbReference type="NCBI Taxonomy" id="1750597"/>
    <lineage>
        <taxon>Bacteria</taxon>
        <taxon>Pseudomonadati</taxon>
        <taxon>Pseudomonadota</taxon>
        <taxon>Gammaproteobacteria</taxon>
        <taxon>Chromatiales</taxon>
        <taxon>Ectothiorhodospiraceae</taxon>
        <taxon>Inmirania</taxon>
    </lineage>
</organism>
<dbReference type="PANTHER" id="PTHR30606">
    <property type="entry name" value="LIPID A BIOSYNTHESIS LAUROYL ACYLTRANSFERASE"/>
    <property type="match status" value="1"/>
</dbReference>
<keyword evidence="1 9" id="KW-1003">Cell membrane</keyword>
<dbReference type="InterPro" id="IPR011920">
    <property type="entry name" value="Lipid_A_LpxL_LpxP"/>
</dbReference>
<comment type="subcellular location">
    <subcellularLocation>
        <location evidence="9">Cell inner membrane</location>
        <topology evidence="9">Single-pass membrane protein</topology>
    </subcellularLocation>
</comment>
<comment type="similarity">
    <text evidence="9">Belongs to the LpxL/LpxM/LpxP family.</text>
</comment>
<evidence type="ECO:0000256" key="8">
    <source>
        <dbReference type="ARBA" id="ARBA00023315"/>
    </source>
</evidence>
<keyword evidence="4 9" id="KW-0812">Transmembrane</keyword>
<dbReference type="RefSeq" id="WP_123402020.1">
    <property type="nucleotide sequence ID" value="NZ_RJVI01000003.1"/>
</dbReference>
<dbReference type="EMBL" id="RJVI01000003">
    <property type="protein sequence ID" value="ROR29613.1"/>
    <property type="molecule type" value="Genomic_DNA"/>
</dbReference>
<comment type="pathway">
    <text evidence="9">Bacterial outer membrane biogenesis; lipopolysaccharide biosynthesis.</text>
</comment>
<reference evidence="10 11" key="1">
    <citation type="submission" date="2018-11" db="EMBL/GenBank/DDBJ databases">
        <title>Genomic Encyclopedia of Type Strains, Phase IV (KMG-IV): sequencing the most valuable type-strain genomes for metagenomic binning, comparative biology and taxonomic classification.</title>
        <authorList>
            <person name="Goeker M."/>
        </authorList>
    </citation>
    <scope>NUCLEOTIDE SEQUENCE [LARGE SCALE GENOMIC DNA]</scope>
    <source>
        <strain evidence="10 11">DSM 100275</strain>
    </source>
</reference>
<sequence>MATAAGTLRQRLAPRLWPAWLVLGGLRAAALLPYRAQLGLGTALGWLLPRLSPRHRRIVEINLGLCFPEMDAAARERLARAHFRALGIGVFEVAMSWWGREGMLRPLVRVQGIEHLDRALEEGRGVILLSAHFTTLEIGGRLLSLIRPFSVTYRRDRHPVFGEAMQRYRERLYEHAIQRNDVRAMIRRLREGRVVWYAPDQDFRGKGAVFAPFFGVPASTNTATARFARLSGAAVVPFFARRLPRARGYELTFLPPLEGFPSGDAERDATAVNAVFERMIRTAPEQYTWVHKRFKHRPPGEPGVYP</sequence>
<dbReference type="OrthoDB" id="9803456at2"/>
<dbReference type="HAMAP" id="MF_01942">
    <property type="entry name" value="Lipid_A_LpxL_LpxP"/>
    <property type="match status" value="1"/>
</dbReference>
<evidence type="ECO:0000313" key="10">
    <source>
        <dbReference type="EMBL" id="ROR29613.1"/>
    </source>
</evidence>
<accession>A0A3N1XSI3</accession>
<evidence type="ECO:0000256" key="2">
    <source>
        <dbReference type="ARBA" id="ARBA00022519"/>
    </source>
</evidence>
<dbReference type="PANTHER" id="PTHR30606:SF9">
    <property type="entry name" value="LIPID A BIOSYNTHESIS LAUROYLTRANSFERASE"/>
    <property type="match status" value="1"/>
</dbReference>
<dbReference type="Proteomes" id="UP000276634">
    <property type="component" value="Unassembled WGS sequence"/>
</dbReference>
<keyword evidence="2 9" id="KW-0997">Cell inner membrane</keyword>
<keyword evidence="6 9" id="KW-1133">Transmembrane helix</keyword>
<evidence type="ECO:0000256" key="7">
    <source>
        <dbReference type="ARBA" id="ARBA00023136"/>
    </source>
</evidence>
<dbReference type="GO" id="GO:0009103">
    <property type="term" value="P:lipopolysaccharide biosynthetic process"/>
    <property type="evidence" value="ECO:0007669"/>
    <property type="project" value="UniProtKB-UniRule"/>
</dbReference>
<evidence type="ECO:0000256" key="3">
    <source>
        <dbReference type="ARBA" id="ARBA00022679"/>
    </source>
</evidence>
<proteinExistence type="inferred from homology"/>
<dbReference type="AlphaFoldDB" id="A0A3N1XSI3"/>
<dbReference type="EC" id="2.3.1.241" evidence="9"/>
<dbReference type="PIRSF" id="PIRSF026649">
    <property type="entry name" value="MsbB"/>
    <property type="match status" value="1"/>
</dbReference>
<dbReference type="UniPathway" id="UPA00030"/>
<comment type="caution">
    <text evidence="10">The sequence shown here is derived from an EMBL/GenBank/DDBJ whole genome shotgun (WGS) entry which is preliminary data.</text>
</comment>
<gene>
    <name evidence="9" type="primary">lpxL</name>
    <name evidence="10" type="ORF">EDC57_2284</name>
</gene>
<keyword evidence="3 9" id="KW-0808">Transferase</keyword>
<dbReference type="GO" id="GO:0009245">
    <property type="term" value="P:lipid A biosynthetic process"/>
    <property type="evidence" value="ECO:0007669"/>
    <property type="project" value="InterPro"/>
</dbReference>
<comment type="catalytic activity">
    <reaction evidence="9">
        <text>an alpha-Kdo-(2-&gt;4)-alpha-Kdo-(2-&gt;6)-lipid IVA + a fatty acyl-[ACP] = an alpha-Kdo-(2-&gt;4)-alpha-Kdo-(2-&gt;6)-(acyl)-lipid IVA + holo-[ACP]</text>
        <dbReference type="Rhea" id="RHEA:69396"/>
        <dbReference type="Rhea" id="RHEA-COMP:9685"/>
        <dbReference type="Rhea" id="RHEA-COMP:14125"/>
        <dbReference type="ChEBI" id="CHEBI:64479"/>
        <dbReference type="ChEBI" id="CHEBI:138651"/>
        <dbReference type="ChEBI" id="CHEBI:176429"/>
        <dbReference type="ChEBI" id="CHEBI:176430"/>
        <dbReference type="EC" id="2.3.1.241"/>
    </reaction>
</comment>
<evidence type="ECO:0000256" key="9">
    <source>
        <dbReference type="HAMAP-Rule" id="MF_01942"/>
    </source>
</evidence>
<feature type="short sequence motif" description="HXXXXD motif" evidence="9">
    <location>
        <begin position="132"/>
        <end position="137"/>
    </location>
</feature>
<name>A0A3N1XSI3_9GAMM</name>
<dbReference type="GO" id="GO:0008913">
    <property type="term" value="F:Kdo2-lipid IVA acyltransferase activity"/>
    <property type="evidence" value="ECO:0007669"/>
    <property type="project" value="UniProtKB-EC"/>
</dbReference>
<dbReference type="GO" id="GO:0036104">
    <property type="term" value="P:Kdo2-lipid A biosynthetic process"/>
    <property type="evidence" value="ECO:0007669"/>
    <property type="project" value="UniProtKB-UniRule"/>
</dbReference>
<dbReference type="GO" id="GO:0005886">
    <property type="term" value="C:plasma membrane"/>
    <property type="evidence" value="ECO:0007669"/>
    <property type="project" value="UniProtKB-SubCell"/>
</dbReference>
<comment type="function">
    <text evidence="9">Catalyzes the transfer of an acyl chain from an acyl-[acyl-carrier-protein] (ACP) to a Kdo(2)-lipid IV(A) to form a Kdo(2)-(acyl)-lipid IV(A).</text>
</comment>